<dbReference type="OrthoDB" id="1431934at2759"/>
<reference evidence="8" key="2">
    <citation type="submission" date="2020-04" db="EMBL/GenBank/DDBJ databases">
        <authorList>
            <consortium name="NCBI Genome Project"/>
        </authorList>
    </citation>
    <scope>NUCLEOTIDE SEQUENCE</scope>
    <source>
        <strain evidence="8">CBS 304.34</strain>
    </source>
</reference>
<protein>
    <recommendedName>
        <fullName evidence="5">IBR domain-containing protein</fullName>
    </recommendedName>
</protein>
<organism evidence="6">
    <name type="scientific">Mytilinidion resinicola</name>
    <dbReference type="NCBI Taxonomy" id="574789"/>
    <lineage>
        <taxon>Eukaryota</taxon>
        <taxon>Fungi</taxon>
        <taxon>Dikarya</taxon>
        <taxon>Ascomycota</taxon>
        <taxon>Pezizomycotina</taxon>
        <taxon>Dothideomycetes</taxon>
        <taxon>Pleosporomycetidae</taxon>
        <taxon>Mytilinidiales</taxon>
        <taxon>Mytilinidiaceae</taxon>
        <taxon>Mytilinidion</taxon>
    </lineage>
</organism>
<proteinExistence type="predicted"/>
<evidence type="ECO:0000256" key="1">
    <source>
        <dbReference type="ARBA" id="ARBA00022723"/>
    </source>
</evidence>
<keyword evidence="2" id="KW-0863">Zinc-finger</keyword>
<accession>A0A6A6YLB3</accession>
<dbReference type="GeneID" id="54455566"/>
<dbReference type="AlphaFoldDB" id="A0A6A6YLB3"/>
<dbReference type="Proteomes" id="UP000504636">
    <property type="component" value="Unplaced"/>
</dbReference>
<sequence>CIICTDALPPTSFPPQPPTAHCTHSPQVCTADLDAWIRSSLTTKGPAAIGCPECGNHLTHPDIHRLAAPLTLAAFETAQTRALLSADPNFRWCLSAAACGSGQLHASGRAGPIMTCGACGFKQCVIHERAWHEGLTCREFDERV</sequence>
<dbReference type="GO" id="GO:0008270">
    <property type="term" value="F:zinc ion binding"/>
    <property type="evidence" value="ECO:0007669"/>
    <property type="project" value="UniProtKB-KW"/>
</dbReference>
<keyword evidence="3" id="KW-0833">Ubl conjugation pathway</keyword>
<reference evidence="8" key="3">
    <citation type="submission" date="2025-04" db="UniProtKB">
        <authorList>
            <consortium name="RefSeq"/>
        </authorList>
    </citation>
    <scope>IDENTIFICATION</scope>
    <source>
        <strain evidence="8">CBS 304.34</strain>
    </source>
</reference>
<evidence type="ECO:0000256" key="3">
    <source>
        <dbReference type="ARBA" id="ARBA00022786"/>
    </source>
</evidence>
<evidence type="ECO:0000313" key="7">
    <source>
        <dbReference type="Proteomes" id="UP000504636"/>
    </source>
</evidence>
<evidence type="ECO:0000259" key="5">
    <source>
        <dbReference type="SMART" id="SM00647"/>
    </source>
</evidence>
<dbReference type="SMART" id="SM00647">
    <property type="entry name" value="IBR"/>
    <property type="match status" value="1"/>
</dbReference>
<keyword evidence="1" id="KW-0479">Metal-binding</keyword>
<dbReference type="RefSeq" id="XP_033575728.1">
    <property type="nucleotide sequence ID" value="XM_033714673.1"/>
</dbReference>
<gene>
    <name evidence="6 8" type="ORF">BDZ99DRAFT_360672</name>
</gene>
<name>A0A6A6YLB3_9PEZI</name>
<feature type="non-terminal residue" evidence="6">
    <location>
        <position position="1"/>
    </location>
</feature>
<evidence type="ECO:0000313" key="8">
    <source>
        <dbReference type="RefSeq" id="XP_033575728.1"/>
    </source>
</evidence>
<keyword evidence="7" id="KW-1185">Reference proteome</keyword>
<evidence type="ECO:0000313" key="6">
    <source>
        <dbReference type="EMBL" id="KAF2808764.1"/>
    </source>
</evidence>
<evidence type="ECO:0000256" key="4">
    <source>
        <dbReference type="ARBA" id="ARBA00022833"/>
    </source>
</evidence>
<reference evidence="6 8" key="1">
    <citation type="journal article" date="2020" name="Stud. Mycol.">
        <title>101 Dothideomycetes genomes: a test case for predicting lifestyles and emergence of pathogens.</title>
        <authorList>
            <person name="Haridas S."/>
            <person name="Albert R."/>
            <person name="Binder M."/>
            <person name="Bloem J."/>
            <person name="Labutti K."/>
            <person name="Salamov A."/>
            <person name="Andreopoulos B."/>
            <person name="Baker S."/>
            <person name="Barry K."/>
            <person name="Bills G."/>
            <person name="Bluhm B."/>
            <person name="Cannon C."/>
            <person name="Castanera R."/>
            <person name="Culley D."/>
            <person name="Daum C."/>
            <person name="Ezra D."/>
            <person name="Gonzalez J."/>
            <person name="Henrissat B."/>
            <person name="Kuo A."/>
            <person name="Liang C."/>
            <person name="Lipzen A."/>
            <person name="Lutzoni F."/>
            <person name="Magnuson J."/>
            <person name="Mondo S."/>
            <person name="Nolan M."/>
            <person name="Ohm R."/>
            <person name="Pangilinan J."/>
            <person name="Park H.-J."/>
            <person name="Ramirez L."/>
            <person name="Alfaro M."/>
            <person name="Sun H."/>
            <person name="Tritt A."/>
            <person name="Yoshinaga Y."/>
            <person name="Zwiers L.-H."/>
            <person name="Turgeon B."/>
            <person name="Goodwin S."/>
            <person name="Spatafora J."/>
            <person name="Crous P."/>
            <person name="Grigoriev I."/>
        </authorList>
    </citation>
    <scope>NUCLEOTIDE SEQUENCE</scope>
    <source>
        <strain evidence="6 8">CBS 304.34</strain>
    </source>
</reference>
<dbReference type="Pfam" id="PF01485">
    <property type="entry name" value="IBR"/>
    <property type="match status" value="1"/>
</dbReference>
<dbReference type="InterPro" id="IPR002867">
    <property type="entry name" value="IBR_dom"/>
</dbReference>
<feature type="non-terminal residue" evidence="6">
    <location>
        <position position="144"/>
    </location>
</feature>
<dbReference type="SUPFAM" id="SSF57850">
    <property type="entry name" value="RING/U-box"/>
    <property type="match status" value="1"/>
</dbReference>
<keyword evidence="4" id="KW-0862">Zinc</keyword>
<feature type="domain" description="IBR" evidence="5">
    <location>
        <begin position="73"/>
        <end position="137"/>
    </location>
</feature>
<dbReference type="EMBL" id="MU003702">
    <property type="protein sequence ID" value="KAF2808764.1"/>
    <property type="molecule type" value="Genomic_DNA"/>
</dbReference>
<evidence type="ECO:0000256" key="2">
    <source>
        <dbReference type="ARBA" id="ARBA00022771"/>
    </source>
</evidence>